<sequence length="61" mass="7172">MASEVFKHWRYDKKVDVFSFAMILYEMLEGDPPLANLEPYEAAKYVRETGLHFAQKDMSLN</sequence>
<accession>A0AAW2D252</accession>
<gene>
    <name evidence="2" type="ORF">SO802_011319</name>
</gene>
<dbReference type="InterPro" id="IPR011009">
    <property type="entry name" value="Kinase-like_dom_sf"/>
</dbReference>
<dbReference type="Gene3D" id="1.10.510.10">
    <property type="entry name" value="Transferase(Phosphotransferase) domain 1"/>
    <property type="match status" value="1"/>
</dbReference>
<dbReference type="SUPFAM" id="SSF56112">
    <property type="entry name" value="Protein kinase-like (PK-like)"/>
    <property type="match status" value="1"/>
</dbReference>
<name>A0AAW2D252_9ROSI</name>
<dbReference type="Proteomes" id="UP001459277">
    <property type="component" value="Unassembled WGS sequence"/>
</dbReference>
<reference evidence="2 3" key="1">
    <citation type="submission" date="2024-01" db="EMBL/GenBank/DDBJ databases">
        <title>A telomere-to-telomere, gap-free genome of sweet tea (Lithocarpus litseifolius).</title>
        <authorList>
            <person name="Zhou J."/>
        </authorList>
    </citation>
    <scope>NUCLEOTIDE SEQUENCE [LARGE SCALE GENOMIC DNA]</scope>
    <source>
        <strain evidence="2">Zhou-2022a</strain>
        <tissue evidence="2">Leaf</tissue>
    </source>
</reference>
<evidence type="ECO:0000313" key="3">
    <source>
        <dbReference type="Proteomes" id="UP001459277"/>
    </source>
</evidence>
<protein>
    <recommendedName>
        <fullName evidence="1">Protein kinase domain-containing protein</fullName>
    </recommendedName>
</protein>
<dbReference type="AlphaFoldDB" id="A0AAW2D252"/>
<dbReference type="PROSITE" id="PS50011">
    <property type="entry name" value="PROTEIN_KINASE_DOM"/>
    <property type="match status" value="1"/>
</dbReference>
<evidence type="ECO:0000259" key="1">
    <source>
        <dbReference type="PROSITE" id="PS50011"/>
    </source>
</evidence>
<dbReference type="GO" id="GO:0004672">
    <property type="term" value="F:protein kinase activity"/>
    <property type="evidence" value="ECO:0007669"/>
    <property type="project" value="InterPro"/>
</dbReference>
<dbReference type="EMBL" id="JAZDWU010000004">
    <property type="protein sequence ID" value="KAL0003758.1"/>
    <property type="molecule type" value="Genomic_DNA"/>
</dbReference>
<evidence type="ECO:0000313" key="2">
    <source>
        <dbReference type="EMBL" id="KAL0003758.1"/>
    </source>
</evidence>
<dbReference type="InterPro" id="IPR000719">
    <property type="entry name" value="Prot_kinase_dom"/>
</dbReference>
<comment type="caution">
    <text evidence="2">The sequence shown here is derived from an EMBL/GenBank/DDBJ whole genome shotgun (WGS) entry which is preliminary data.</text>
</comment>
<organism evidence="2 3">
    <name type="scientific">Lithocarpus litseifolius</name>
    <dbReference type="NCBI Taxonomy" id="425828"/>
    <lineage>
        <taxon>Eukaryota</taxon>
        <taxon>Viridiplantae</taxon>
        <taxon>Streptophyta</taxon>
        <taxon>Embryophyta</taxon>
        <taxon>Tracheophyta</taxon>
        <taxon>Spermatophyta</taxon>
        <taxon>Magnoliopsida</taxon>
        <taxon>eudicotyledons</taxon>
        <taxon>Gunneridae</taxon>
        <taxon>Pentapetalae</taxon>
        <taxon>rosids</taxon>
        <taxon>fabids</taxon>
        <taxon>Fagales</taxon>
        <taxon>Fagaceae</taxon>
        <taxon>Lithocarpus</taxon>
    </lineage>
</organism>
<proteinExistence type="predicted"/>
<dbReference type="Pfam" id="PF07714">
    <property type="entry name" value="PK_Tyr_Ser-Thr"/>
    <property type="match status" value="1"/>
</dbReference>
<feature type="domain" description="Protein kinase" evidence="1">
    <location>
        <begin position="1"/>
        <end position="61"/>
    </location>
</feature>
<dbReference type="InterPro" id="IPR001245">
    <property type="entry name" value="Ser-Thr/Tyr_kinase_cat_dom"/>
</dbReference>
<keyword evidence="3" id="KW-1185">Reference proteome</keyword>
<dbReference type="GO" id="GO:0005524">
    <property type="term" value="F:ATP binding"/>
    <property type="evidence" value="ECO:0007669"/>
    <property type="project" value="InterPro"/>
</dbReference>